<feature type="transmembrane region" description="Helical" evidence="2">
    <location>
        <begin position="51"/>
        <end position="72"/>
    </location>
</feature>
<dbReference type="Proteomes" id="UP000237752">
    <property type="component" value="Unassembled WGS sequence"/>
</dbReference>
<reference evidence="3 4" key="1">
    <citation type="submission" date="2018-03" db="EMBL/GenBank/DDBJ databases">
        <title>Genomic Encyclopedia of Archaeal and Bacterial Type Strains, Phase II (KMG-II): from individual species to whole genera.</title>
        <authorList>
            <person name="Goeker M."/>
        </authorList>
    </citation>
    <scope>NUCLEOTIDE SEQUENCE [LARGE SCALE GENOMIC DNA]</scope>
    <source>
        <strain evidence="3 4">DSM 100065</strain>
    </source>
</reference>
<evidence type="ECO:0000256" key="1">
    <source>
        <dbReference type="SAM" id="MobiDB-lite"/>
    </source>
</evidence>
<accession>A0A2T0ZXV7</accession>
<keyword evidence="2" id="KW-0812">Transmembrane</keyword>
<proteinExistence type="predicted"/>
<gene>
    <name evidence="3" type="ORF">CLV47_112110</name>
</gene>
<keyword evidence="2" id="KW-1133">Transmembrane helix</keyword>
<feature type="region of interest" description="Disordered" evidence="1">
    <location>
        <begin position="1"/>
        <end position="20"/>
    </location>
</feature>
<dbReference type="EMBL" id="PVUE01000012">
    <property type="protein sequence ID" value="PRZ41077.1"/>
    <property type="molecule type" value="Genomic_DNA"/>
</dbReference>
<organism evidence="3 4">
    <name type="scientific">Antricoccus suffuscus</name>
    <dbReference type="NCBI Taxonomy" id="1629062"/>
    <lineage>
        <taxon>Bacteria</taxon>
        <taxon>Bacillati</taxon>
        <taxon>Actinomycetota</taxon>
        <taxon>Actinomycetes</taxon>
        <taxon>Geodermatophilales</taxon>
        <taxon>Antricoccaceae</taxon>
        <taxon>Antricoccus</taxon>
    </lineage>
</organism>
<comment type="caution">
    <text evidence="3">The sequence shown here is derived from an EMBL/GenBank/DDBJ whole genome shotgun (WGS) entry which is preliminary data.</text>
</comment>
<sequence length="73" mass="8038">MSDDFRAPRPATQPSHAPYALNDFQSTERVPEFLSMARGVQSVGFLERHRFASLIVAGVTTMAMIIGGLLIFL</sequence>
<keyword evidence="4" id="KW-1185">Reference proteome</keyword>
<keyword evidence="2" id="KW-0472">Membrane</keyword>
<dbReference type="AlphaFoldDB" id="A0A2T0ZXV7"/>
<evidence type="ECO:0000256" key="2">
    <source>
        <dbReference type="SAM" id="Phobius"/>
    </source>
</evidence>
<evidence type="ECO:0000313" key="4">
    <source>
        <dbReference type="Proteomes" id="UP000237752"/>
    </source>
</evidence>
<protein>
    <submittedName>
        <fullName evidence="3">Uncharacterized protein</fullName>
    </submittedName>
</protein>
<dbReference type="RefSeq" id="WP_146135391.1">
    <property type="nucleotide sequence ID" value="NZ_PVUE01000012.1"/>
</dbReference>
<name>A0A2T0ZXV7_9ACTN</name>
<evidence type="ECO:0000313" key="3">
    <source>
        <dbReference type="EMBL" id="PRZ41077.1"/>
    </source>
</evidence>